<sequence>MLNDFIITRIKQLLRKSVKNLIKNQFEAEFYLTNVFRETIAGTFKHEDVCNSFDTMCENCSGVATIVDKAFLIILSFLIARGAYGNITTLANVVEQYAQSNFHIAVSYISIRTHANVVIYASDGAW</sequence>
<proteinExistence type="predicted"/>
<organism evidence="1 2">
    <name type="scientific">Rotaria magnacalcarata</name>
    <dbReference type="NCBI Taxonomy" id="392030"/>
    <lineage>
        <taxon>Eukaryota</taxon>
        <taxon>Metazoa</taxon>
        <taxon>Spiralia</taxon>
        <taxon>Gnathifera</taxon>
        <taxon>Rotifera</taxon>
        <taxon>Eurotatoria</taxon>
        <taxon>Bdelloidea</taxon>
        <taxon>Philodinida</taxon>
        <taxon>Philodinidae</taxon>
        <taxon>Rotaria</taxon>
    </lineage>
</organism>
<dbReference type="Proteomes" id="UP000663887">
    <property type="component" value="Unassembled WGS sequence"/>
</dbReference>
<evidence type="ECO:0000313" key="1">
    <source>
        <dbReference type="EMBL" id="CAF2063961.1"/>
    </source>
</evidence>
<evidence type="ECO:0000313" key="2">
    <source>
        <dbReference type="Proteomes" id="UP000663887"/>
    </source>
</evidence>
<protein>
    <submittedName>
        <fullName evidence="1">Uncharacterized protein</fullName>
    </submittedName>
</protein>
<accession>A0A816QWJ0</accession>
<reference evidence="1" key="1">
    <citation type="submission" date="2021-02" db="EMBL/GenBank/DDBJ databases">
        <authorList>
            <person name="Nowell W R."/>
        </authorList>
    </citation>
    <scope>NUCLEOTIDE SEQUENCE</scope>
</reference>
<dbReference type="AlphaFoldDB" id="A0A816QWJ0"/>
<gene>
    <name evidence="1" type="ORF">XDN619_LOCUS11100</name>
</gene>
<comment type="caution">
    <text evidence="1">The sequence shown here is derived from an EMBL/GenBank/DDBJ whole genome shotgun (WGS) entry which is preliminary data.</text>
</comment>
<name>A0A816QWJ0_9BILA</name>
<dbReference type="EMBL" id="CAJNRG010004204">
    <property type="protein sequence ID" value="CAF2063961.1"/>
    <property type="molecule type" value="Genomic_DNA"/>
</dbReference>